<sequence length="208" mass="23277">MNESLREKLDAPHVATAPGSRCVILRAEAPMNEYGRMARGYWRAHRPDAYAQTENPDKFFTWMGHQISRRVAELTPQLAGRDRPGEHPLDKGARLDTATAMAVGEAFNDFGIPTAPPLTRLAWERADSELEAQLHAWAETVRDQGTDAATDASGITAASRRFLLTEQFLTALVSAPDPQLFLNDPTNRAEWEAGVERRWARDRMPRPT</sequence>
<reference evidence="2" key="1">
    <citation type="journal article" date="2019" name="Int. J. Syst. Evol. Microbiol.">
        <title>The Global Catalogue of Microorganisms (GCM) 10K type strain sequencing project: providing services to taxonomists for standard genome sequencing and annotation.</title>
        <authorList>
            <consortium name="The Broad Institute Genomics Platform"/>
            <consortium name="The Broad Institute Genome Sequencing Center for Infectious Disease"/>
            <person name="Wu L."/>
            <person name="Ma J."/>
        </authorList>
    </citation>
    <scope>NUCLEOTIDE SEQUENCE [LARGE SCALE GENOMIC DNA]</scope>
    <source>
        <strain evidence="2">JCM 16950</strain>
    </source>
</reference>
<organism evidence="1 2">
    <name type="scientific">Microbacterium kribbense</name>
    <dbReference type="NCBI Taxonomy" id="433645"/>
    <lineage>
        <taxon>Bacteria</taxon>
        <taxon>Bacillati</taxon>
        <taxon>Actinomycetota</taxon>
        <taxon>Actinomycetes</taxon>
        <taxon>Micrococcales</taxon>
        <taxon>Microbacteriaceae</taxon>
        <taxon>Microbacterium</taxon>
    </lineage>
</organism>
<dbReference type="Proteomes" id="UP001500540">
    <property type="component" value="Unassembled WGS sequence"/>
</dbReference>
<accession>A0ABP7G6U2</accession>
<dbReference type="EMBL" id="BAABAF010000001">
    <property type="protein sequence ID" value="GAA3755976.1"/>
    <property type="molecule type" value="Genomic_DNA"/>
</dbReference>
<proteinExistence type="predicted"/>
<protein>
    <submittedName>
        <fullName evidence="1">Uncharacterized protein</fullName>
    </submittedName>
</protein>
<evidence type="ECO:0000313" key="1">
    <source>
        <dbReference type="EMBL" id="GAA3755976.1"/>
    </source>
</evidence>
<comment type="caution">
    <text evidence="1">The sequence shown here is derived from an EMBL/GenBank/DDBJ whole genome shotgun (WGS) entry which is preliminary data.</text>
</comment>
<keyword evidence="2" id="KW-1185">Reference proteome</keyword>
<gene>
    <name evidence="1" type="ORF">GCM10022240_06080</name>
</gene>
<dbReference type="RefSeq" id="WP_344780361.1">
    <property type="nucleotide sequence ID" value="NZ_BAABAF010000001.1"/>
</dbReference>
<name>A0ABP7G6U2_9MICO</name>
<evidence type="ECO:0000313" key="2">
    <source>
        <dbReference type="Proteomes" id="UP001500540"/>
    </source>
</evidence>